<dbReference type="VEuPathDB" id="PlasmoDB:Py17XNL_000900401"/>
<dbReference type="RefSeq" id="XP_022812264.1">
    <property type="nucleotide sequence ID" value="XM_022956078.1"/>
</dbReference>
<reference evidence="2" key="4">
    <citation type="submission" date="2019-05" db="EMBL/GenBank/DDBJ databases">
        <authorList>
            <consortium name="Pathogen Informatics"/>
        </authorList>
    </citation>
    <scope>NUCLEOTIDE SEQUENCE</scope>
    <source>
        <strain evidence="2">17X</strain>
    </source>
</reference>
<accession>A0A077Y992</accession>
<dbReference type="VEuPathDB" id="PlasmoDB:PY17X_0938800"/>
<reference evidence="2" key="2">
    <citation type="submission" date="2014-05" db="EMBL/GenBank/DDBJ databases">
        <authorList>
            <person name="Aslett M.A."/>
            <person name="De Silva N."/>
        </authorList>
    </citation>
    <scope>NUCLEOTIDE SEQUENCE</scope>
    <source>
        <strain evidence="2">17X</strain>
    </source>
</reference>
<name>A0A077Y992_PLAYE</name>
<evidence type="ECO:0000313" key="2">
    <source>
        <dbReference type="EMBL" id="VTZ78577.1"/>
    </source>
</evidence>
<dbReference type="Proteomes" id="UP000072904">
    <property type="component" value="Chromosome 9"/>
</dbReference>
<gene>
    <name evidence="2" type="ORF">PY17X_0938800</name>
    <name evidence="1" type="ORF">PYYM_0938200</name>
</gene>
<dbReference type="AlphaFoldDB" id="A0A077Y992"/>
<dbReference type="Gene3D" id="1.20.5.190">
    <property type="match status" value="1"/>
</dbReference>
<evidence type="ECO:0000313" key="1">
    <source>
        <dbReference type="EMBL" id="CDU18160.1"/>
    </source>
</evidence>
<reference evidence="3 4" key="1">
    <citation type="journal article" date="2014" name="BMC Biol.">
        <title>A comprehensive evaluation of rodent malaria parasite genomes and gene expression.</title>
        <authorList>
            <person name="Otto T.D."/>
            <person name="Bohme U."/>
            <person name="Jackson A.P."/>
            <person name="Hunt M."/>
            <person name="Franke-Fayard B."/>
            <person name="Hoeijmakers W.A."/>
            <person name="Religa A.A."/>
            <person name="Robertson L."/>
            <person name="Sanders M."/>
            <person name="Ogun S.A."/>
            <person name="Cunningham D."/>
            <person name="Erhart A."/>
            <person name="Billker O."/>
            <person name="Khan S.M."/>
            <person name="Stunnenberg H.G."/>
            <person name="Langhorne J."/>
            <person name="Holder A.A."/>
            <person name="Waters A.P."/>
            <person name="Newbold C.I."/>
            <person name="Pain A."/>
            <person name="Berriman M."/>
            <person name="Janse C.J."/>
        </authorList>
    </citation>
    <scope>NUCLEOTIDE SEQUENCE [LARGE SCALE GENOMIC DNA]</scope>
    <source>
        <strain evidence="2 3">17X</strain>
        <strain evidence="1 4">YM</strain>
    </source>
</reference>
<evidence type="ECO:0000313" key="3">
    <source>
        <dbReference type="Proteomes" id="UP000072874"/>
    </source>
</evidence>
<organism evidence="1 4">
    <name type="scientific">Plasmodium yoelii</name>
    <dbReference type="NCBI Taxonomy" id="5861"/>
    <lineage>
        <taxon>Eukaryota</taxon>
        <taxon>Sar</taxon>
        <taxon>Alveolata</taxon>
        <taxon>Apicomplexa</taxon>
        <taxon>Aconoidasida</taxon>
        <taxon>Haemosporida</taxon>
        <taxon>Plasmodiidae</taxon>
        <taxon>Plasmodium</taxon>
        <taxon>Plasmodium (Vinckeia)</taxon>
    </lineage>
</organism>
<dbReference type="Proteomes" id="UP000072874">
    <property type="component" value="Chromosome 9"/>
</dbReference>
<dbReference type="EMBL" id="LK934637">
    <property type="protein sequence ID" value="CDU18160.1"/>
    <property type="molecule type" value="Genomic_DNA"/>
</dbReference>
<protein>
    <recommendedName>
        <fullName evidence="5">Calmodulin binding protein</fullName>
    </recommendedName>
</protein>
<dbReference type="KEGG" id="pyo:PY17X_0938800"/>
<dbReference type="OMA" id="QRGVYNY"/>
<dbReference type="GeneID" id="34859867"/>
<reference evidence="1" key="3">
    <citation type="submission" date="2014-05" db="EMBL/GenBank/DDBJ databases">
        <authorList>
            <person name="Aslett A.Martin."/>
            <person name="De Silva Nishadi"/>
        </authorList>
    </citation>
    <scope>NUCLEOTIDE SEQUENCE</scope>
    <source>
        <strain evidence="1">YM</strain>
    </source>
</reference>
<evidence type="ECO:0008006" key="5">
    <source>
        <dbReference type="Google" id="ProtNLM"/>
    </source>
</evidence>
<dbReference type="EMBL" id="LM993663">
    <property type="protein sequence ID" value="VTZ78577.1"/>
    <property type="molecule type" value="Genomic_DNA"/>
</dbReference>
<dbReference type="Pfam" id="PF00612">
    <property type="entry name" value="IQ"/>
    <property type="match status" value="2"/>
</dbReference>
<evidence type="ECO:0000313" key="4">
    <source>
        <dbReference type="Proteomes" id="UP000072904"/>
    </source>
</evidence>
<dbReference type="InterPro" id="IPR000048">
    <property type="entry name" value="IQ_motif_EF-hand-BS"/>
</dbReference>
<dbReference type="SMART" id="SM00015">
    <property type="entry name" value="IQ"/>
    <property type="match status" value="2"/>
</dbReference>
<dbReference type="OrthoDB" id="190375at2759"/>
<dbReference type="PROSITE" id="PS50096">
    <property type="entry name" value="IQ"/>
    <property type="match status" value="2"/>
</dbReference>
<proteinExistence type="predicted"/>
<sequence length="201" mass="24753">MDLIKLMDYRNISHDYKALLREKKKNSEKERLAALVIQKCFRGFLVRKTNIIYRHLLNNIRNNIEILRCKYLLKKLKREKLDDQRNMYLSDNATKIQKIFRGFYSRKYIHNYYKWKENIIEIDRYVKDQKNKMLYEIEEKRIKQLMYDNKIKDIKIHNVAKNLHHLISTKAQKGVYNYKIENIIKNQQEKIINKVKRDDKK</sequence>
<dbReference type="VEuPathDB" id="PlasmoDB:PYYM_0938200"/>